<gene>
    <name evidence="2" type="ORF">PLXY2_LOCUS4657</name>
</gene>
<reference evidence="2" key="1">
    <citation type="submission" date="2020-11" db="EMBL/GenBank/DDBJ databases">
        <authorList>
            <person name="Whiteford S."/>
        </authorList>
    </citation>
    <scope>NUCLEOTIDE SEQUENCE</scope>
</reference>
<comment type="caution">
    <text evidence="2">The sequence shown here is derived from an EMBL/GenBank/DDBJ whole genome shotgun (WGS) entry which is preliminary data.</text>
</comment>
<organism evidence="2 3">
    <name type="scientific">Plutella xylostella</name>
    <name type="common">Diamondback moth</name>
    <name type="synonym">Plutella maculipennis</name>
    <dbReference type="NCBI Taxonomy" id="51655"/>
    <lineage>
        <taxon>Eukaryota</taxon>
        <taxon>Metazoa</taxon>
        <taxon>Ecdysozoa</taxon>
        <taxon>Arthropoda</taxon>
        <taxon>Hexapoda</taxon>
        <taxon>Insecta</taxon>
        <taxon>Pterygota</taxon>
        <taxon>Neoptera</taxon>
        <taxon>Endopterygota</taxon>
        <taxon>Lepidoptera</taxon>
        <taxon>Glossata</taxon>
        <taxon>Ditrysia</taxon>
        <taxon>Yponomeutoidea</taxon>
        <taxon>Plutellidae</taxon>
        <taxon>Plutella</taxon>
    </lineage>
</organism>
<sequence length="55" mass="5893">MLLSAVDGFKLASSGSPAQPVQWRMRRKPAKSDTTTFKGASVTFPTCLPIVPTGR</sequence>
<protein>
    <submittedName>
        <fullName evidence="2">(diamondback moth) hypothetical protein</fullName>
    </submittedName>
</protein>
<evidence type="ECO:0000313" key="2">
    <source>
        <dbReference type="EMBL" id="CAG9111477.1"/>
    </source>
</evidence>
<dbReference type="EMBL" id="CAJHNJ030000013">
    <property type="protein sequence ID" value="CAG9111477.1"/>
    <property type="molecule type" value="Genomic_DNA"/>
</dbReference>
<dbReference type="AlphaFoldDB" id="A0A8S4E778"/>
<evidence type="ECO:0000313" key="3">
    <source>
        <dbReference type="Proteomes" id="UP000653454"/>
    </source>
</evidence>
<evidence type="ECO:0000256" key="1">
    <source>
        <dbReference type="SAM" id="MobiDB-lite"/>
    </source>
</evidence>
<accession>A0A8S4E778</accession>
<feature type="region of interest" description="Disordered" evidence="1">
    <location>
        <begin position="12"/>
        <end position="36"/>
    </location>
</feature>
<dbReference type="Proteomes" id="UP000653454">
    <property type="component" value="Unassembled WGS sequence"/>
</dbReference>
<proteinExistence type="predicted"/>
<keyword evidence="3" id="KW-1185">Reference proteome</keyword>
<name>A0A8S4E778_PLUXY</name>